<evidence type="ECO:0000313" key="3">
    <source>
        <dbReference type="Proteomes" id="UP000424527"/>
    </source>
</evidence>
<proteinExistence type="predicted"/>
<evidence type="ECO:0000313" key="2">
    <source>
        <dbReference type="EMBL" id="KAE8279515.1"/>
    </source>
</evidence>
<gene>
    <name evidence="2" type="ORF">D5F01_LYC23104</name>
</gene>
<keyword evidence="3" id="KW-1185">Reference proteome</keyword>
<organism evidence="2 3">
    <name type="scientific">Larimichthys crocea</name>
    <name type="common">Large yellow croaker</name>
    <name type="synonym">Pseudosciaena crocea</name>
    <dbReference type="NCBI Taxonomy" id="215358"/>
    <lineage>
        <taxon>Eukaryota</taxon>
        <taxon>Metazoa</taxon>
        <taxon>Chordata</taxon>
        <taxon>Craniata</taxon>
        <taxon>Vertebrata</taxon>
        <taxon>Euteleostomi</taxon>
        <taxon>Actinopterygii</taxon>
        <taxon>Neopterygii</taxon>
        <taxon>Teleostei</taxon>
        <taxon>Neoteleostei</taxon>
        <taxon>Acanthomorphata</taxon>
        <taxon>Eupercaria</taxon>
        <taxon>Sciaenidae</taxon>
        <taxon>Larimichthys</taxon>
    </lineage>
</organism>
<dbReference type="AlphaFoldDB" id="A0A6G0HJZ8"/>
<protein>
    <recommendedName>
        <fullName evidence="4">G-protein coupled receptors family 1 profile domain-containing protein</fullName>
    </recommendedName>
</protein>
<dbReference type="Gene3D" id="1.20.1070.10">
    <property type="entry name" value="Rhodopsin 7-helix transmembrane proteins"/>
    <property type="match status" value="1"/>
</dbReference>
<feature type="transmembrane region" description="Helical" evidence="1">
    <location>
        <begin position="71"/>
        <end position="91"/>
    </location>
</feature>
<reference evidence="2 3" key="1">
    <citation type="submission" date="2019-07" db="EMBL/GenBank/DDBJ databases">
        <title>Chromosome genome assembly for large yellow croaker.</title>
        <authorList>
            <person name="Xiao S."/>
        </authorList>
    </citation>
    <scope>NUCLEOTIDE SEQUENCE [LARGE SCALE GENOMIC DNA]</scope>
    <source>
        <strain evidence="2">JMULYC20181020</strain>
        <tissue evidence="2">Muscle</tissue>
    </source>
</reference>
<keyword evidence="1" id="KW-0472">Membrane</keyword>
<feature type="transmembrane region" description="Helical" evidence="1">
    <location>
        <begin position="25"/>
        <end position="50"/>
    </location>
</feature>
<feature type="transmembrane region" description="Helical" evidence="1">
    <location>
        <begin position="103"/>
        <end position="121"/>
    </location>
</feature>
<comment type="caution">
    <text evidence="2">The sequence shown here is derived from an EMBL/GenBank/DDBJ whole genome shotgun (WGS) entry which is preliminary data.</text>
</comment>
<evidence type="ECO:0008006" key="4">
    <source>
        <dbReference type="Google" id="ProtNLM"/>
    </source>
</evidence>
<feature type="transmembrane region" description="Helical" evidence="1">
    <location>
        <begin position="222"/>
        <end position="240"/>
    </location>
</feature>
<name>A0A6G0HJZ8_LARCR</name>
<feature type="transmembrane region" description="Helical" evidence="1">
    <location>
        <begin position="182"/>
        <end position="210"/>
    </location>
</feature>
<dbReference type="EMBL" id="REGW02000023">
    <property type="protein sequence ID" value="KAE8279515.1"/>
    <property type="molecule type" value="Genomic_DNA"/>
</dbReference>
<evidence type="ECO:0000256" key="1">
    <source>
        <dbReference type="SAM" id="Phobius"/>
    </source>
</evidence>
<dbReference type="Proteomes" id="UP000424527">
    <property type="component" value="Unassembled WGS sequence"/>
</dbReference>
<keyword evidence="1" id="KW-0812">Transmembrane</keyword>
<accession>A0A6G0HJZ8</accession>
<sequence>MSVNSSTNSSSSHQSHDSLMTKECAYTFTAIFIVYILLLPLFILVLYIGYQRWRKQRSVATAPMTSHSDVFTFHMVVLELISTFGSSFYGYGLYANQLKEMLYGLYLYLMSSPGQTLFHLLTCVDRYLAVVHPVTYLRLRQAGGVRIRNISIGLSVLCVLIRPGPGEVGGNRRQVDQSKQRAFHTMTAITGALLLRILSLLVSSALYFSLVNINDVCLKEWALSWFALPSSLVLPLLFLHRAGKLPGCERNTASA</sequence>
<keyword evidence="1" id="KW-1133">Transmembrane helix</keyword>